<sequence length="50" mass="6004">MHPWHFLVTIRAAKHLTPPLLYSESLLAMYHGSLHYLEYRGIHVFEELER</sequence>
<evidence type="ECO:0000313" key="2">
    <source>
        <dbReference type="Proteomes" id="UP000683417"/>
    </source>
</evidence>
<dbReference type="AlphaFoldDB" id="A0A9W4DQE1"/>
<accession>A0A9W4DQE1</accession>
<protein>
    <submittedName>
        <fullName evidence="1">BgTH12-07001</fullName>
    </submittedName>
</protein>
<comment type="caution">
    <text evidence="1">The sequence shown here is derived from an EMBL/GenBank/DDBJ whole genome shotgun (WGS) entry which is preliminary data.</text>
</comment>
<reference evidence="1" key="1">
    <citation type="submission" date="2020-10" db="EMBL/GenBank/DDBJ databases">
        <authorList>
            <person name="Muller C M."/>
        </authorList>
    </citation>
    <scope>NUCLEOTIDE SEQUENCE</scope>
    <source>
        <strain evidence="1">THUN-12</strain>
    </source>
</reference>
<evidence type="ECO:0000313" key="1">
    <source>
        <dbReference type="EMBL" id="CAD6506069.1"/>
    </source>
</evidence>
<dbReference type="Proteomes" id="UP000683417">
    <property type="component" value="Unassembled WGS sequence"/>
</dbReference>
<proteinExistence type="predicted"/>
<name>A0A9W4DQE1_BLUGR</name>
<dbReference type="EMBL" id="CAJHIT010000010">
    <property type="protein sequence ID" value="CAD6506069.1"/>
    <property type="molecule type" value="Genomic_DNA"/>
</dbReference>
<gene>
    <name evidence="1" type="ORF">BGTH12_LOCUS7427</name>
</gene>
<organism evidence="1 2">
    <name type="scientific">Blumeria graminis f. sp. triticale</name>
    <dbReference type="NCBI Taxonomy" id="1689686"/>
    <lineage>
        <taxon>Eukaryota</taxon>
        <taxon>Fungi</taxon>
        <taxon>Dikarya</taxon>
        <taxon>Ascomycota</taxon>
        <taxon>Pezizomycotina</taxon>
        <taxon>Leotiomycetes</taxon>
        <taxon>Erysiphales</taxon>
        <taxon>Erysiphaceae</taxon>
        <taxon>Blumeria</taxon>
    </lineage>
</organism>